<sequence length="377" mass="36174">MANVSTAKNEAVTTVVTVNSVDDFRAMFAAELPSAASDHLFASLDRSLDEVSASADQQRMMRVQAYVTDKSAALSQDDQEYAAQFFPMQVSQTSGSTKTITSKETIGPGAMPQLIDVDELIFDGGALAYDTTQVTIKAASVTVKQNCPGVPYHIGILGSQGPNGTDGSAGANGSKGQDGQGGTGSAGAGDAGKGGEDGNVGNPGYPGVPTQVASFTFKTITIDGSNPLSLYIKQGDGGQGGSGGQGGDGGSGGGGGTAHSSGCGDLSDGGDGGAGGNGGDGGEGGQGGQGAPAPGAVVLSMALADKAKISINSEAGVGGPGGSGGAGGNAGAGGPGGNGTKNRDHGPQGSSGIAGNDGATGIRGQNGPATSVVPNYI</sequence>
<dbReference type="EMBL" id="OBMM01000009">
    <property type="protein sequence ID" value="SOC30522.1"/>
    <property type="molecule type" value="Genomic_DNA"/>
</dbReference>
<dbReference type="Proteomes" id="UP000219068">
    <property type="component" value="Unassembled WGS sequence"/>
</dbReference>
<reference evidence="2 3" key="1">
    <citation type="submission" date="2017-08" db="EMBL/GenBank/DDBJ databases">
        <authorList>
            <person name="de Groot N.N."/>
        </authorList>
    </citation>
    <scope>NUCLEOTIDE SEQUENCE [LARGE SCALE GENOMIC DNA]</scope>
    <source>
        <strain evidence="2 3">USBA 78</strain>
    </source>
</reference>
<feature type="compositionally biased region" description="Gly residues" evidence="1">
    <location>
        <begin position="319"/>
        <end position="339"/>
    </location>
</feature>
<proteinExistence type="predicted"/>
<evidence type="ECO:0000256" key="1">
    <source>
        <dbReference type="SAM" id="MobiDB-lite"/>
    </source>
</evidence>
<gene>
    <name evidence="2" type="ORF">SAMN05428964_10973</name>
</gene>
<feature type="compositionally biased region" description="Gly residues" evidence="1">
    <location>
        <begin position="235"/>
        <end position="257"/>
    </location>
</feature>
<name>A0A285TXJ0_9PROT</name>
<feature type="region of interest" description="Disordered" evidence="1">
    <location>
        <begin position="319"/>
        <end position="377"/>
    </location>
</feature>
<feature type="region of interest" description="Disordered" evidence="1">
    <location>
        <begin position="158"/>
        <end position="207"/>
    </location>
</feature>
<protein>
    <submittedName>
        <fullName evidence="2">Uncharacterized protein</fullName>
    </submittedName>
</protein>
<feature type="region of interest" description="Disordered" evidence="1">
    <location>
        <begin position="231"/>
        <end position="293"/>
    </location>
</feature>
<evidence type="ECO:0000313" key="3">
    <source>
        <dbReference type="Proteomes" id="UP000219068"/>
    </source>
</evidence>
<dbReference type="AlphaFoldDB" id="A0A285TXJ0"/>
<feature type="compositionally biased region" description="Polar residues" evidence="1">
    <location>
        <begin position="367"/>
        <end position="377"/>
    </location>
</feature>
<organism evidence="2 3">
    <name type="scientific">Thalassospira xiamenensis</name>
    <dbReference type="NCBI Taxonomy" id="220697"/>
    <lineage>
        <taxon>Bacteria</taxon>
        <taxon>Pseudomonadati</taxon>
        <taxon>Pseudomonadota</taxon>
        <taxon>Alphaproteobacteria</taxon>
        <taxon>Rhodospirillales</taxon>
        <taxon>Thalassospiraceae</taxon>
        <taxon>Thalassospira</taxon>
    </lineage>
</organism>
<accession>A0A285TXJ0</accession>
<feature type="compositionally biased region" description="Gly residues" evidence="1">
    <location>
        <begin position="176"/>
        <end position="192"/>
    </location>
</feature>
<dbReference type="RefSeq" id="WP_097053630.1">
    <property type="nucleotide sequence ID" value="NZ_OBMM01000009.1"/>
</dbReference>
<evidence type="ECO:0000313" key="2">
    <source>
        <dbReference type="EMBL" id="SOC30522.1"/>
    </source>
</evidence>
<feature type="compositionally biased region" description="Gly residues" evidence="1">
    <location>
        <begin position="267"/>
        <end position="290"/>
    </location>
</feature>